<proteinExistence type="predicted"/>
<dbReference type="EMBL" id="CP033893">
    <property type="protein sequence ID" value="QDL31494.1"/>
    <property type="molecule type" value="Genomic_DNA"/>
</dbReference>
<accession>A0A515CTJ9</accession>
<evidence type="ECO:0000313" key="2">
    <source>
        <dbReference type="Proteomes" id="UP000317572"/>
    </source>
</evidence>
<protein>
    <submittedName>
        <fullName evidence="1">Uncharacterized protein</fullName>
    </submittedName>
</protein>
<dbReference type="Proteomes" id="UP000317572">
    <property type="component" value="Chromosome"/>
</dbReference>
<reference evidence="1 2" key="1">
    <citation type="submission" date="2018-11" db="EMBL/GenBank/DDBJ databases">
        <title>The first complete genome of Serratia liquefaciens isolated from metalophyte plant revel distinctness adaptive mechanisms in an extreme habitat.</title>
        <authorList>
            <person name="Caneschi W.L."/>
            <person name="Sanchez A.B."/>
            <person name="Felestrino E.B."/>
            <person name="Assis R.A.B."/>
            <person name="Lemes C.G.C."/>
            <person name="Cordeiro I.F."/>
            <person name="Fonseca N.P."/>
            <person name="Villa M."/>
            <person name="Vieira I.T."/>
            <person name="Moraes L.A."/>
            <person name="Kamino L.H.Y."/>
            <person name="do Carmo F."/>
            <person name="Garcia C.M."/>
            <person name="Almeida N.F."/>
            <person name="Silva R.S."/>
            <person name="Ferro J.A."/>
            <person name="Ferro M.I.T."/>
            <person name="Varani A.M."/>
            <person name="Ferreira R.M."/>
            <person name="dos Santos V.L."/>
            <person name="Silva U.C."/>
            <person name="Setubal J.C."/>
            <person name="Moreira L.M."/>
        </authorList>
    </citation>
    <scope>NUCLEOTIDE SEQUENCE [LARGE SCALE GENOMIC DNA]</scope>
    <source>
        <strain evidence="1 2">FG3</strain>
    </source>
</reference>
<name>A0A515CTJ9_SERLI</name>
<gene>
    <name evidence="1" type="ORF">EGO53_06735</name>
</gene>
<dbReference type="AlphaFoldDB" id="A0A515CTJ9"/>
<organism evidence="1 2">
    <name type="scientific">Serratia liquefaciens</name>
    <dbReference type="NCBI Taxonomy" id="614"/>
    <lineage>
        <taxon>Bacteria</taxon>
        <taxon>Pseudomonadati</taxon>
        <taxon>Pseudomonadota</taxon>
        <taxon>Gammaproteobacteria</taxon>
        <taxon>Enterobacterales</taxon>
        <taxon>Yersiniaceae</taxon>
        <taxon>Serratia</taxon>
    </lineage>
</organism>
<sequence>MDVSLLVSSLSLITSVTAIVATYFINRKVDSENTKRKEFNELAEPIVEYLEQMEIYWRSDGHYVFSPMFWDERVNKIKRRLTPRQAKKFTTLVKNFDEAFSVASSNRDTKSCAILVKCSEKLRYFLKVR</sequence>
<evidence type="ECO:0000313" key="1">
    <source>
        <dbReference type="EMBL" id="QDL31494.1"/>
    </source>
</evidence>
<dbReference type="RefSeq" id="WP_142815007.1">
    <property type="nucleotide sequence ID" value="NZ_CP033893.1"/>
</dbReference>